<dbReference type="RefSeq" id="WP_004073703.1">
    <property type="nucleotide sequence ID" value="NZ_CM001488.1"/>
</dbReference>
<keyword evidence="2" id="KW-1185">Reference proteome</keyword>
<accession>I5B418</accession>
<name>I5B418_9BACT</name>
<evidence type="ECO:0000313" key="2">
    <source>
        <dbReference type="Proteomes" id="UP000005778"/>
    </source>
</evidence>
<dbReference type="OrthoDB" id="9812340at2"/>
<reference evidence="1 2" key="2">
    <citation type="submission" date="2012-02" db="EMBL/GenBank/DDBJ databases">
        <title>Improved High-Quality Draft sequence of Desulfobacter postgatei 2ac9.</title>
        <authorList>
            <consortium name="US DOE Joint Genome Institute"/>
            <person name="Lucas S."/>
            <person name="Han J."/>
            <person name="Lapidus A."/>
            <person name="Cheng J.-F."/>
            <person name="Goodwin L."/>
            <person name="Pitluck S."/>
            <person name="Peters L."/>
            <person name="Ovchinnikova G."/>
            <person name="Held B."/>
            <person name="Detter J.C."/>
            <person name="Han C."/>
            <person name="Tapia R."/>
            <person name="Land M."/>
            <person name="Hauser L."/>
            <person name="Kyrpides N."/>
            <person name="Ivanova N."/>
            <person name="Pagani I."/>
            <person name="Orellana R."/>
            <person name="Lovley D."/>
            <person name="Woyke T."/>
        </authorList>
    </citation>
    <scope>NUCLEOTIDE SEQUENCE [LARGE SCALE GENOMIC DNA]</scope>
    <source>
        <strain evidence="1 2">2ac9</strain>
    </source>
</reference>
<proteinExistence type="predicted"/>
<dbReference type="EMBL" id="CM001488">
    <property type="protein sequence ID" value="EIM64231.1"/>
    <property type="molecule type" value="Genomic_DNA"/>
</dbReference>
<gene>
    <name evidence="1" type="ORF">DespoDRAFT_02372</name>
</gene>
<dbReference type="Proteomes" id="UP000005778">
    <property type="component" value="Chromosome"/>
</dbReference>
<reference evidence="1 2" key="1">
    <citation type="submission" date="2011-09" db="EMBL/GenBank/DDBJ databases">
        <authorList>
            <consortium name="US DOE Joint Genome Institute (JGI-PGF)"/>
            <person name="Lucas S."/>
            <person name="Han J."/>
            <person name="Lapidus A."/>
            <person name="Cheng J.-F."/>
            <person name="Goodwin L."/>
            <person name="Pitluck S."/>
            <person name="Peters L."/>
            <person name="Land M.L."/>
            <person name="Hauser L."/>
            <person name="Orellana R."/>
            <person name="Lovley D."/>
            <person name="Woyke T.J."/>
        </authorList>
    </citation>
    <scope>NUCLEOTIDE SEQUENCE [LARGE SCALE GENOMIC DNA]</scope>
    <source>
        <strain evidence="1 2">2ac9</strain>
    </source>
</reference>
<evidence type="ECO:0000313" key="1">
    <source>
        <dbReference type="EMBL" id="EIM64231.1"/>
    </source>
</evidence>
<organism evidence="1 2">
    <name type="scientific">Desulfobacter postgatei 2ac9</name>
    <dbReference type="NCBI Taxonomy" id="879212"/>
    <lineage>
        <taxon>Bacteria</taxon>
        <taxon>Pseudomonadati</taxon>
        <taxon>Thermodesulfobacteriota</taxon>
        <taxon>Desulfobacteria</taxon>
        <taxon>Desulfobacterales</taxon>
        <taxon>Desulfobacteraceae</taxon>
        <taxon>Desulfobacter</taxon>
    </lineage>
</organism>
<dbReference type="AlphaFoldDB" id="I5B418"/>
<dbReference type="CDD" id="cd12870">
    <property type="entry name" value="MqsA"/>
    <property type="match status" value="1"/>
</dbReference>
<protein>
    <submittedName>
        <fullName evidence="1">YgiT-type zinc finger domain protein</fullName>
    </submittedName>
</protein>
<dbReference type="Gene3D" id="3.10.20.860">
    <property type="match status" value="1"/>
</dbReference>
<dbReference type="InterPro" id="IPR022453">
    <property type="entry name" value="Znf_MqsA-type"/>
</dbReference>
<sequence>MNSIKDICPLCGGHKKQGTTTVTVDMGNTLVVVRNVPATICSLCANAWLSDEVAGDIEIIVEEAKKNHRQMEVTQYRKAA</sequence>
<dbReference type="NCBIfam" id="TIGR03831">
    <property type="entry name" value="YgiT_finger"/>
    <property type="match status" value="1"/>
</dbReference>
<dbReference type="HOGENOM" id="CLU_174612_4_0_7"/>
<dbReference type="eggNOG" id="ENOG50332CF">
    <property type="taxonomic scope" value="Bacteria"/>
</dbReference>